<protein>
    <recommendedName>
        <fullName evidence="8">Receptor L-domain domain-containing protein</fullName>
    </recommendedName>
</protein>
<feature type="non-terminal residue" evidence="6">
    <location>
        <position position="318"/>
    </location>
</feature>
<evidence type="ECO:0000313" key="6">
    <source>
        <dbReference type="EMBL" id="RKP09684.1"/>
    </source>
</evidence>
<dbReference type="AlphaFoldDB" id="A0A4P9XU01"/>
<organism evidence="6 7">
    <name type="scientific">Thamnocephalis sphaerospora</name>
    <dbReference type="NCBI Taxonomy" id="78915"/>
    <lineage>
        <taxon>Eukaryota</taxon>
        <taxon>Fungi</taxon>
        <taxon>Fungi incertae sedis</taxon>
        <taxon>Zoopagomycota</taxon>
        <taxon>Zoopagomycotina</taxon>
        <taxon>Zoopagomycetes</taxon>
        <taxon>Zoopagales</taxon>
        <taxon>Sigmoideomycetaceae</taxon>
        <taxon>Thamnocephalis</taxon>
    </lineage>
</organism>
<keyword evidence="5" id="KW-0325">Glycoprotein</keyword>
<proteinExistence type="predicted"/>
<dbReference type="Proteomes" id="UP000271241">
    <property type="component" value="Unassembled WGS sequence"/>
</dbReference>
<evidence type="ECO:0000256" key="3">
    <source>
        <dbReference type="ARBA" id="ARBA00022525"/>
    </source>
</evidence>
<evidence type="ECO:0000256" key="1">
    <source>
        <dbReference type="ARBA" id="ARBA00004191"/>
    </source>
</evidence>
<sequence>MRHQGDLNTLMNCATVRGSVVISQYTGDVAALIGIRAIDGNLVVESNFNMKQLLLPDVQQITGELSLRNNTQIKEVDTGRLRSVSRFIAEVNPSLVKVGFPSGLRYVDYLRVTDSMLKGIDGLNMEQAGEIEFSANRYLTAVKLDHLQSMNGRLLITDNAPDSSFSARRLGSIAGNVTMTQLATIALPSLTTLGTGLHLHQGSMRELVMDNLTSLAETLSIYANPELESLSFQSLETIGGALLITDNPKLQQVTAFPNLKSVSGSVEVTGGPLQEIQLNNLQDVAGAVKIITSSKAACREGELIGFSKKVVKGKFECK</sequence>
<dbReference type="Gene3D" id="3.80.20.20">
    <property type="entry name" value="Receptor L-domain"/>
    <property type="match status" value="2"/>
</dbReference>
<dbReference type="SUPFAM" id="SSF52058">
    <property type="entry name" value="L domain-like"/>
    <property type="match status" value="2"/>
</dbReference>
<evidence type="ECO:0008006" key="8">
    <source>
        <dbReference type="Google" id="ProtNLM"/>
    </source>
</evidence>
<dbReference type="PANTHER" id="PTHR31018">
    <property type="entry name" value="SPORULATION-SPECIFIC PROTEIN-RELATED"/>
    <property type="match status" value="1"/>
</dbReference>
<gene>
    <name evidence="6" type="ORF">THASP1DRAFT_11039</name>
</gene>
<keyword evidence="2" id="KW-0134">Cell wall</keyword>
<reference evidence="7" key="1">
    <citation type="journal article" date="2018" name="Nat. Microbiol.">
        <title>Leveraging single-cell genomics to expand the fungal tree of life.</title>
        <authorList>
            <person name="Ahrendt S.R."/>
            <person name="Quandt C.A."/>
            <person name="Ciobanu D."/>
            <person name="Clum A."/>
            <person name="Salamov A."/>
            <person name="Andreopoulos B."/>
            <person name="Cheng J.F."/>
            <person name="Woyke T."/>
            <person name="Pelin A."/>
            <person name="Henrissat B."/>
            <person name="Reynolds N.K."/>
            <person name="Benny G.L."/>
            <person name="Smith M.E."/>
            <person name="James T.Y."/>
            <person name="Grigoriev I.V."/>
        </authorList>
    </citation>
    <scope>NUCLEOTIDE SEQUENCE [LARGE SCALE GENOMIC DNA]</scope>
    <source>
        <strain evidence="7">RSA 1356</strain>
    </source>
</reference>
<dbReference type="PANTHER" id="PTHR31018:SF3">
    <property type="entry name" value="RECEPTOR PROTEIN-TYROSINE KINASE"/>
    <property type="match status" value="1"/>
</dbReference>
<dbReference type="STRING" id="78915.A0A4P9XU01"/>
<name>A0A4P9XU01_9FUNG</name>
<dbReference type="InterPro" id="IPR036941">
    <property type="entry name" value="Rcpt_L-dom_sf"/>
</dbReference>
<comment type="subcellular location">
    <subcellularLocation>
        <location evidence="1">Secreted</location>
        <location evidence="1">Cell wall</location>
    </subcellularLocation>
</comment>
<keyword evidence="4" id="KW-0732">Signal</keyword>
<accession>A0A4P9XU01</accession>
<keyword evidence="3" id="KW-0964">Secreted</keyword>
<keyword evidence="7" id="KW-1185">Reference proteome</keyword>
<dbReference type="OrthoDB" id="536881at2759"/>
<evidence type="ECO:0000313" key="7">
    <source>
        <dbReference type="Proteomes" id="UP000271241"/>
    </source>
</evidence>
<dbReference type="InterPro" id="IPR051648">
    <property type="entry name" value="CWI-Assembly_Regulator"/>
</dbReference>
<evidence type="ECO:0000256" key="4">
    <source>
        <dbReference type="ARBA" id="ARBA00022729"/>
    </source>
</evidence>
<evidence type="ECO:0000256" key="2">
    <source>
        <dbReference type="ARBA" id="ARBA00022512"/>
    </source>
</evidence>
<dbReference type="EMBL" id="KZ992495">
    <property type="protein sequence ID" value="RKP09684.1"/>
    <property type="molecule type" value="Genomic_DNA"/>
</dbReference>
<evidence type="ECO:0000256" key="5">
    <source>
        <dbReference type="ARBA" id="ARBA00023180"/>
    </source>
</evidence>